<accession>A0AAN7TCX6</accession>
<gene>
    <name evidence="2" type="ORF">LTR62_005368</name>
</gene>
<name>A0AAN7TCX6_9PEZI</name>
<dbReference type="EMBL" id="JAVRRL010000043">
    <property type="protein sequence ID" value="KAK5110993.1"/>
    <property type="molecule type" value="Genomic_DNA"/>
</dbReference>
<evidence type="ECO:0000259" key="1">
    <source>
        <dbReference type="PROSITE" id="PS51831"/>
    </source>
</evidence>
<dbReference type="Proteomes" id="UP001310890">
    <property type="component" value="Unassembled WGS sequence"/>
</dbReference>
<dbReference type="CDD" id="cd00077">
    <property type="entry name" value="HDc"/>
    <property type="match status" value="1"/>
</dbReference>
<dbReference type="PANTHER" id="PTHR33594">
    <property type="entry name" value="SUPERFAMILY HYDROLASE, PUTATIVE (AFU_ORTHOLOGUE AFUA_1G03035)-RELATED"/>
    <property type="match status" value="1"/>
</dbReference>
<sequence length="227" mass="24392">MSQPPFDGSHDFSHVERVVALAQHLLLSEKQLHPNVQYRSDIVLLTALLHDIGDSKYVSTEDSDQAHASQQSETAEAILLRHGASHDLASTVQTLVGNVSCSHELRHSDLVAATAAKLPELTIVQDADRLDALGAVGVARAFTYGGARGRTLAQGMGVFESKLLMREGMMGTVRGKEIARERCGRLRIFMGWWAEEEGEVDGGGDTLAVCGCSSLLLSGVKDQARSA</sequence>
<dbReference type="InterPro" id="IPR006674">
    <property type="entry name" value="HD_domain"/>
</dbReference>
<organism evidence="2 3">
    <name type="scientific">Meristemomyces frigidus</name>
    <dbReference type="NCBI Taxonomy" id="1508187"/>
    <lineage>
        <taxon>Eukaryota</taxon>
        <taxon>Fungi</taxon>
        <taxon>Dikarya</taxon>
        <taxon>Ascomycota</taxon>
        <taxon>Pezizomycotina</taxon>
        <taxon>Dothideomycetes</taxon>
        <taxon>Dothideomycetidae</taxon>
        <taxon>Mycosphaerellales</taxon>
        <taxon>Teratosphaeriaceae</taxon>
        <taxon>Meristemomyces</taxon>
    </lineage>
</organism>
<comment type="caution">
    <text evidence="2">The sequence shown here is derived from an EMBL/GenBank/DDBJ whole genome shotgun (WGS) entry which is preliminary data.</text>
</comment>
<dbReference type="AlphaFoldDB" id="A0AAN7TCX6"/>
<proteinExistence type="predicted"/>
<reference evidence="2" key="1">
    <citation type="submission" date="2023-08" db="EMBL/GenBank/DDBJ databases">
        <title>Black Yeasts Isolated from many extreme environments.</title>
        <authorList>
            <person name="Coleine C."/>
            <person name="Stajich J.E."/>
            <person name="Selbmann L."/>
        </authorList>
    </citation>
    <scope>NUCLEOTIDE SEQUENCE</scope>
    <source>
        <strain evidence="2">CCFEE 5401</strain>
    </source>
</reference>
<dbReference type="SMART" id="SM00471">
    <property type="entry name" value="HDc"/>
    <property type="match status" value="1"/>
</dbReference>
<dbReference type="InterPro" id="IPR003607">
    <property type="entry name" value="HD/PDEase_dom"/>
</dbReference>
<dbReference type="PANTHER" id="PTHR33594:SF1">
    <property type="entry name" value="HD_PDEASE DOMAIN-CONTAINING PROTEIN"/>
    <property type="match status" value="1"/>
</dbReference>
<dbReference type="Pfam" id="PF01966">
    <property type="entry name" value="HD"/>
    <property type="match status" value="1"/>
</dbReference>
<evidence type="ECO:0000313" key="2">
    <source>
        <dbReference type="EMBL" id="KAK5110993.1"/>
    </source>
</evidence>
<protein>
    <recommendedName>
        <fullName evidence="1">HD domain-containing protein</fullName>
    </recommendedName>
</protein>
<feature type="domain" description="HD" evidence="1">
    <location>
        <begin position="11"/>
        <end position="133"/>
    </location>
</feature>
<evidence type="ECO:0000313" key="3">
    <source>
        <dbReference type="Proteomes" id="UP001310890"/>
    </source>
</evidence>
<dbReference type="PROSITE" id="PS51831">
    <property type="entry name" value="HD"/>
    <property type="match status" value="1"/>
</dbReference>
<dbReference type="Gene3D" id="1.10.3210.50">
    <property type="match status" value="1"/>
</dbReference>
<dbReference type="SUPFAM" id="SSF109604">
    <property type="entry name" value="HD-domain/PDEase-like"/>
    <property type="match status" value="1"/>
</dbReference>